<comment type="similarity">
    <text evidence="2">Belongs to the TDE1 family.</text>
</comment>
<evidence type="ECO:0000256" key="3">
    <source>
        <dbReference type="ARBA" id="ARBA00022692"/>
    </source>
</evidence>
<accession>A0A1D1VZE3</accession>
<dbReference type="AlphaFoldDB" id="A0A1D1VZE3"/>
<feature type="transmembrane region" description="Helical" evidence="6">
    <location>
        <begin position="212"/>
        <end position="238"/>
    </location>
</feature>
<keyword evidence="4 6" id="KW-1133">Transmembrane helix</keyword>
<feature type="transmembrane region" description="Helical" evidence="6">
    <location>
        <begin position="170"/>
        <end position="191"/>
    </location>
</feature>
<evidence type="ECO:0000313" key="8">
    <source>
        <dbReference type="Proteomes" id="UP000186922"/>
    </source>
</evidence>
<keyword evidence="3 6" id="KW-0812">Transmembrane</keyword>
<feature type="transmembrane region" description="Helical" evidence="6">
    <location>
        <begin position="393"/>
        <end position="413"/>
    </location>
</feature>
<feature type="transmembrane region" description="Helical" evidence="6">
    <location>
        <begin position="433"/>
        <end position="456"/>
    </location>
</feature>
<evidence type="ECO:0000256" key="2">
    <source>
        <dbReference type="ARBA" id="ARBA00006665"/>
    </source>
</evidence>
<sequence length="464" mass="50663">MGAVLAVLGGAGCIAQLACCCGTAACGLCCRSCPTCRNSTSTRIMYGIMLFLGTIVSLILLSPAVQSSLAEGWGRKYICANNDTESFFPVVPDVNAGVDCARVAGYNGVYRICFALTCFFVLLMVLMFNTKSSKDPRAGIQNGFWFFKYAIVVGIAVGAFFIPGNEFATAWMYIGMVGGFLFIVVQLVLIIDLAHSWAETWIGKYEETDNRAYYVGVVGVTMLCYALTLTAVILLYVFYIQSDGCGINKFFISFNMILCILFSVVAVMPKVQERQPRSGLMQASIISLYVMFLTWSALSNQPDGNKSCYPAWHRTGGDGRAVSASGIVGLLIWFGCILWSTIRNSTNSSVDKLTGATEATTLKTSSPPTDADVEDGNKVYDDEEDSVTYSYSFFHMMLALGTLYVMMTLTNWLNPDQSGSGIENVSTSKSSAWVKISSSWFCVVLYVWTLIAPVVLKDRDFGYS</sequence>
<dbReference type="PANTHER" id="PTHR10383:SF9">
    <property type="entry name" value="SERINE INCORPORATOR, ISOFORM F"/>
    <property type="match status" value="1"/>
</dbReference>
<evidence type="ECO:0000256" key="5">
    <source>
        <dbReference type="ARBA" id="ARBA00023136"/>
    </source>
</evidence>
<gene>
    <name evidence="7" type="primary">RvY_15833-1</name>
    <name evidence="7" type="synonym">RvY_15833.1</name>
    <name evidence="7" type="ORF">RvY_15833</name>
</gene>
<dbReference type="PANTHER" id="PTHR10383">
    <property type="entry name" value="SERINE INCORPORATOR"/>
    <property type="match status" value="1"/>
</dbReference>
<reference evidence="7 8" key="1">
    <citation type="journal article" date="2016" name="Nat. Commun.">
        <title>Extremotolerant tardigrade genome and improved radiotolerance of human cultured cells by tardigrade-unique protein.</title>
        <authorList>
            <person name="Hashimoto T."/>
            <person name="Horikawa D.D."/>
            <person name="Saito Y."/>
            <person name="Kuwahara H."/>
            <person name="Kozuka-Hata H."/>
            <person name="Shin-I T."/>
            <person name="Minakuchi Y."/>
            <person name="Ohishi K."/>
            <person name="Motoyama A."/>
            <person name="Aizu T."/>
            <person name="Enomoto A."/>
            <person name="Kondo K."/>
            <person name="Tanaka S."/>
            <person name="Hara Y."/>
            <person name="Koshikawa S."/>
            <person name="Sagara H."/>
            <person name="Miura T."/>
            <person name="Yokobori S."/>
            <person name="Miyagawa K."/>
            <person name="Suzuki Y."/>
            <person name="Kubo T."/>
            <person name="Oyama M."/>
            <person name="Kohara Y."/>
            <person name="Fujiyama A."/>
            <person name="Arakawa K."/>
            <person name="Katayama T."/>
            <person name="Toyoda A."/>
            <person name="Kunieda T."/>
        </authorList>
    </citation>
    <scope>NUCLEOTIDE SEQUENCE [LARGE SCALE GENOMIC DNA]</scope>
    <source>
        <strain evidence="7 8">YOKOZUNA-1</strain>
    </source>
</reference>
<evidence type="ECO:0000313" key="7">
    <source>
        <dbReference type="EMBL" id="GAV05753.1"/>
    </source>
</evidence>
<evidence type="ECO:0000256" key="4">
    <source>
        <dbReference type="ARBA" id="ARBA00022989"/>
    </source>
</evidence>
<proteinExistence type="inferred from homology"/>
<feature type="transmembrane region" description="Helical" evidence="6">
    <location>
        <begin position="44"/>
        <end position="65"/>
    </location>
</feature>
<feature type="transmembrane region" description="Helical" evidence="6">
    <location>
        <begin position="109"/>
        <end position="130"/>
    </location>
</feature>
<dbReference type="EMBL" id="BDGG01000012">
    <property type="protein sequence ID" value="GAV05753.1"/>
    <property type="molecule type" value="Genomic_DNA"/>
</dbReference>
<feature type="transmembrane region" description="Helical" evidence="6">
    <location>
        <begin position="142"/>
        <end position="164"/>
    </location>
</feature>
<dbReference type="Proteomes" id="UP000186922">
    <property type="component" value="Unassembled WGS sequence"/>
</dbReference>
<dbReference type="InterPro" id="IPR005016">
    <property type="entry name" value="TDE1/TMS"/>
</dbReference>
<comment type="caution">
    <text evidence="7">The sequence shown here is derived from an EMBL/GenBank/DDBJ whole genome shotgun (WGS) entry which is preliminary data.</text>
</comment>
<keyword evidence="8" id="KW-1185">Reference proteome</keyword>
<organism evidence="7 8">
    <name type="scientific">Ramazzottius varieornatus</name>
    <name type="common">Water bear</name>
    <name type="synonym">Tardigrade</name>
    <dbReference type="NCBI Taxonomy" id="947166"/>
    <lineage>
        <taxon>Eukaryota</taxon>
        <taxon>Metazoa</taxon>
        <taxon>Ecdysozoa</taxon>
        <taxon>Tardigrada</taxon>
        <taxon>Eutardigrada</taxon>
        <taxon>Parachela</taxon>
        <taxon>Hypsibioidea</taxon>
        <taxon>Ramazzottiidae</taxon>
        <taxon>Ramazzottius</taxon>
    </lineage>
</organism>
<name>A0A1D1VZE3_RAMVA</name>
<dbReference type="GO" id="GO:0016020">
    <property type="term" value="C:membrane"/>
    <property type="evidence" value="ECO:0007669"/>
    <property type="project" value="UniProtKB-SubCell"/>
</dbReference>
<feature type="transmembrane region" description="Helical" evidence="6">
    <location>
        <begin position="280"/>
        <end position="298"/>
    </location>
</feature>
<evidence type="ECO:0000256" key="1">
    <source>
        <dbReference type="ARBA" id="ARBA00004141"/>
    </source>
</evidence>
<evidence type="ECO:0000256" key="6">
    <source>
        <dbReference type="SAM" id="Phobius"/>
    </source>
</evidence>
<dbReference type="OrthoDB" id="5963193at2759"/>
<protein>
    <recommendedName>
        <fullName evidence="9">Serine incorporator</fullName>
    </recommendedName>
</protein>
<comment type="subcellular location">
    <subcellularLocation>
        <location evidence="1">Membrane</location>
        <topology evidence="1">Multi-pass membrane protein</topology>
    </subcellularLocation>
</comment>
<dbReference type="STRING" id="947166.A0A1D1VZE3"/>
<feature type="transmembrane region" description="Helical" evidence="6">
    <location>
        <begin position="250"/>
        <end position="268"/>
    </location>
</feature>
<evidence type="ECO:0008006" key="9">
    <source>
        <dbReference type="Google" id="ProtNLM"/>
    </source>
</evidence>
<dbReference type="Pfam" id="PF03348">
    <property type="entry name" value="Serinc"/>
    <property type="match status" value="1"/>
</dbReference>
<feature type="transmembrane region" description="Helical" evidence="6">
    <location>
        <begin position="321"/>
        <end position="342"/>
    </location>
</feature>
<keyword evidence="5 6" id="KW-0472">Membrane</keyword>